<dbReference type="EMBL" id="MLFU01000537">
    <property type="protein sequence ID" value="KAK1448203.1"/>
    <property type="molecule type" value="Genomic_DNA"/>
</dbReference>
<gene>
    <name evidence="1" type="ORF">CTAM01_17354</name>
</gene>
<reference evidence="1 2" key="1">
    <citation type="submission" date="2016-10" db="EMBL/GenBank/DDBJ databases">
        <title>The genome sequence of Colletotrichum fioriniae PJ7.</title>
        <authorList>
            <person name="Baroncelli R."/>
        </authorList>
    </citation>
    <scope>NUCLEOTIDE SEQUENCE [LARGE SCALE GENOMIC DNA]</scope>
    <source>
        <strain evidence="1 2">Tom-12</strain>
    </source>
</reference>
<dbReference type="InterPro" id="IPR011032">
    <property type="entry name" value="GroES-like_sf"/>
</dbReference>
<protein>
    <recommendedName>
        <fullName evidence="3">Alcohol dehydrogenase</fullName>
    </recommendedName>
</protein>
<evidence type="ECO:0000313" key="2">
    <source>
        <dbReference type="Proteomes" id="UP001227543"/>
    </source>
</evidence>
<dbReference type="Proteomes" id="UP001227543">
    <property type="component" value="Unassembled WGS sequence"/>
</dbReference>
<accession>A0ABQ9QFU5</accession>
<name>A0ABQ9QFU5_9PEZI</name>
<dbReference type="RefSeq" id="XP_060372083.1">
    <property type="nucleotide sequence ID" value="XM_060533339.1"/>
</dbReference>
<dbReference type="Gene3D" id="3.90.180.10">
    <property type="entry name" value="Medium-chain alcohol dehydrogenases, catalytic domain"/>
    <property type="match status" value="1"/>
</dbReference>
<feature type="non-terminal residue" evidence="1">
    <location>
        <position position="37"/>
    </location>
</feature>
<proteinExistence type="predicted"/>
<comment type="caution">
    <text evidence="1">The sequence shown here is derived from an EMBL/GenBank/DDBJ whole genome shotgun (WGS) entry which is preliminary data.</text>
</comment>
<sequence>MRAVVYHGTPFEMMVQDVAKPAILKETDVVVRVTTAA</sequence>
<keyword evidence="2" id="KW-1185">Reference proteome</keyword>
<dbReference type="GeneID" id="85417577"/>
<evidence type="ECO:0008006" key="3">
    <source>
        <dbReference type="Google" id="ProtNLM"/>
    </source>
</evidence>
<evidence type="ECO:0000313" key="1">
    <source>
        <dbReference type="EMBL" id="KAK1448203.1"/>
    </source>
</evidence>
<organism evidence="1 2">
    <name type="scientific">Colletotrichum tamarilloi</name>
    <dbReference type="NCBI Taxonomy" id="1209934"/>
    <lineage>
        <taxon>Eukaryota</taxon>
        <taxon>Fungi</taxon>
        <taxon>Dikarya</taxon>
        <taxon>Ascomycota</taxon>
        <taxon>Pezizomycotina</taxon>
        <taxon>Sordariomycetes</taxon>
        <taxon>Hypocreomycetidae</taxon>
        <taxon>Glomerellales</taxon>
        <taxon>Glomerellaceae</taxon>
        <taxon>Colletotrichum</taxon>
        <taxon>Colletotrichum acutatum species complex</taxon>
    </lineage>
</organism>
<dbReference type="SUPFAM" id="SSF50129">
    <property type="entry name" value="GroES-like"/>
    <property type="match status" value="1"/>
</dbReference>